<dbReference type="InterPro" id="IPR004360">
    <property type="entry name" value="Glyas_Fos-R_dOase_dom"/>
</dbReference>
<dbReference type="Pfam" id="PF00903">
    <property type="entry name" value="Glyoxalase"/>
    <property type="match status" value="1"/>
</dbReference>
<dbReference type="RefSeq" id="WP_262397328.1">
    <property type="nucleotide sequence ID" value="NZ_JACRTC010000003.1"/>
</dbReference>
<dbReference type="SUPFAM" id="SSF54593">
    <property type="entry name" value="Glyoxalase/Bleomycin resistance protein/Dihydroxybiphenyl dioxygenase"/>
    <property type="match status" value="1"/>
</dbReference>
<evidence type="ECO:0000256" key="1">
    <source>
        <dbReference type="ARBA" id="ARBA00022723"/>
    </source>
</evidence>
<keyword evidence="4" id="KW-1185">Reference proteome</keyword>
<dbReference type="PROSITE" id="PS51819">
    <property type="entry name" value="VOC"/>
    <property type="match status" value="1"/>
</dbReference>
<dbReference type="Proteomes" id="UP000660861">
    <property type="component" value="Unassembled WGS sequence"/>
</dbReference>
<reference evidence="3" key="1">
    <citation type="submission" date="2020-08" db="EMBL/GenBank/DDBJ databases">
        <title>Genome public.</title>
        <authorList>
            <person name="Liu C."/>
            <person name="Sun Q."/>
        </authorList>
    </citation>
    <scope>NUCLEOTIDE SEQUENCE</scope>
    <source>
        <strain evidence="3">NSJ-54</strain>
    </source>
</reference>
<evidence type="ECO:0000259" key="2">
    <source>
        <dbReference type="PROSITE" id="PS51819"/>
    </source>
</evidence>
<name>A0A926IAH6_9FIRM</name>
<keyword evidence="1" id="KW-0479">Metal-binding</keyword>
<dbReference type="PROSITE" id="PS00934">
    <property type="entry name" value="GLYOXALASE_I_1"/>
    <property type="match status" value="1"/>
</dbReference>
<dbReference type="InterPro" id="IPR037523">
    <property type="entry name" value="VOC_core"/>
</dbReference>
<dbReference type="InterPro" id="IPR029068">
    <property type="entry name" value="Glyas_Bleomycin-R_OHBP_Dase"/>
</dbReference>
<dbReference type="GO" id="GO:0004462">
    <property type="term" value="F:lactoylglutathione lyase activity"/>
    <property type="evidence" value="ECO:0007669"/>
    <property type="project" value="InterPro"/>
</dbReference>
<gene>
    <name evidence="3" type="ORF">H8709_05225</name>
</gene>
<organism evidence="3 4">
    <name type="scientific">Zongyangia hominis</name>
    <dbReference type="NCBI Taxonomy" id="2763677"/>
    <lineage>
        <taxon>Bacteria</taxon>
        <taxon>Bacillati</taxon>
        <taxon>Bacillota</taxon>
        <taxon>Clostridia</taxon>
        <taxon>Eubacteriales</taxon>
        <taxon>Oscillospiraceae</taxon>
        <taxon>Zongyangia</taxon>
    </lineage>
</organism>
<proteinExistence type="predicted"/>
<protein>
    <submittedName>
        <fullName evidence="3">VOC family protein</fullName>
    </submittedName>
</protein>
<evidence type="ECO:0000313" key="4">
    <source>
        <dbReference type="Proteomes" id="UP000660861"/>
    </source>
</evidence>
<dbReference type="GO" id="GO:0046872">
    <property type="term" value="F:metal ion binding"/>
    <property type="evidence" value="ECO:0007669"/>
    <property type="project" value="UniProtKB-KW"/>
</dbReference>
<dbReference type="EMBL" id="JACRTC010000003">
    <property type="protein sequence ID" value="MBC8570226.1"/>
    <property type="molecule type" value="Genomic_DNA"/>
</dbReference>
<feature type="domain" description="VOC" evidence="2">
    <location>
        <begin position="7"/>
        <end position="124"/>
    </location>
</feature>
<dbReference type="AlphaFoldDB" id="A0A926IAH6"/>
<comment type="caution">
    <text evidence="3">The sequence shown here is derived from an EMBL/GenBank/DDBJ whole genome shotgun (WGS) entry which is preliminary data.</text>
</comment>
<dbReference type="InterPro" id="IPR018146">
    <property type="entry name" value="Glyoxalase_1_CS"/>
</dbReference>
<dbReference type="Gene3D" id="3.10.180.10">
    <property type="entry name" value="2,3-Dihydroxybiphenyl 1,2-Dioxygenase, domain 1"/>
    <property type="match status" value="1"/>
</dbReference>
<dbReference type="CDD" id="cd06587">
    <property type="entry name" value="VOC"/>
    <property type="match status" value="1"/>
</dbReference>
<accession>A0A926IAH6</accession>
<sequence length="125" mass="14033">MKNNPVGLAHIGLPVKDFKKSVEFYKSLGFEEVVMLEKSCMLENNGCTMEIYQRHDDLHQKPLGIVDHIAFVSNDIDAAYAEAVSLGYKITTKGIESNDMFAPKSNRYFKISGPDGEELEFAQVK</sequence>
<evidence type="ECO:0000313" key="3">
    <source>
        <dbReference type="EMBL" id="MBC8570226.1"/>
    </source>
</evidence>